<evidence type="ECO:0000256" key="1">
    <source>
        <dbReference type="ARBA" id="ARBA00007677"/>
    </source>
</evidence>
<reference evidence="4" key="1">
    <citation type="submission" date="2022-07" db="EMBL/GenBank/DDBJ databases">
        <title>Phylogenomic reconstructions and comparative analyses of Kickxellomycotina fungi.</title>
        <authorList>
            <person name="Reynolds N.K."/>
            <person name="Stajich J.E."/>
            <person name="Barry K."/>
            <person name="Grigoriev I.V."/>
            <person name="Crous P."/>
            <person name="Smith M.E."/>
        </authorList>
    </citation>
    <scope>NUCLEOTIDE SEQUENCE</scope>
    <source>
        <strain evidence="4">RSA 567</strain>
    </source>
</reference>
<protein>
    <submittedName>
        <fullName evidence="4">Uncharacterized protein</fullName>
    </submittedName>
</protein>
<dbReference type="GO" id="GO:0006487">
    <property type="term" value="P:protein N-linked glycosylation"/>
    <property type="evidence" value="ECO:0007669"/>
    <property type="project" value="TreeGrafter"/>
</dbReference>
<dbReference type="EMBL" id="JANBQB010000649">
    <property type="protein sequence ID" value="KAJ1974477.1"/>
    <property type="molecule type" value="Genomic_DNA"/>
</dbReference>
<dbReference type="GO" id="GO:0000026">
    <property type="term" value="F:alpha-1,2-mannosyltransferase activity"/>
    <property type="evidence" value="ECO:0007669"/>
    <property type="project" value="TreeGrafter"/>
</dbReference>
<keyword evidence="5" id="KW-1185">Reference proteome</keyword>
<dbReference type="PANTHER" id="PTHR31121:SF6">
    <property type="entry name" value="ALPHA-1,2 MANNOSYLTRANSFERASE KTR1"/>
    <property type="match status" value="1"/>
</dbReference>
<sequence>MGNCTALKYILALGFAVGVIHLLVSRNVVDREAHTYQPEPIVADFNRVLQEPPAVLQTVPAAPVEFVQAPPRKANACFVVLIRNKEVHDFRESMRQLEDRFNNKHNYPYVFLNNEPFTDEFKSYVTSLTSANVSFGLIPEEHWSYPTWIDLNKAAETRDRMKNVIYGSSESYRHMCRFESGFFFRHPLMESYDYYWRVEPGVKFLCDIDYDPFLFMQDRDIKYGFTITGKEIRSTVTTLWDTTKQFIREHKDMVAHPNTLGWIVNSRTGKYNMCHYWSNFEIASLKFLRSEKYLSYFEYLDKAGGFFYERWGDAPVHSIAAAMFLKKEEIHWFEDIGYRHGFAANCPLDPELNKKKCHCDPKDSIYYSGWSCTKQFVSLDPLSDMDIDKFL</sequence>
<dbReference type="GO" id="GO:0005794">
    <property type="term" value="C:Golgi apparatus"/>
    <property type="evidence" value="ECO:0007669"/>
    <property type="project" value="TreeGrafter"/>
</dbReference>
<feature type="transmembrane region" description="Helical" evidence="3">
    <location>
        <begin position="6"/>
        <end position="24"/>
    </location>
</feature>
<organism evidence="4 5">
    <name type="scientific">Dimargaris verticillata</name>
    <dbReference type="NCBI Taxonomy" id="2761393"/>
    <lineage>
        <taxon>Eukaryota</taxon>
        <taxon>Fungi</taxon>
        <taxon>Fungi incertae sedis</taxon>
        <taxon>Zoopagomycota</taxon>
        <taxon>Kickxellomycotina</taxon>
        <taxon>Dimargaritomycetes</taxon>
        <taxon>Dimargaritales</taxon>
        <taxon>Dimargaritaceae</taxon>
        <taxon>Dimargaris</taxon>
    </lineage>
</organism>
<comment type="similarity">
    <text evidence="1">Belongs to the glycosyltransferase 15 family.</text>
</comment>
<dbReference type="Gene3D" id="3.90.550.10">
    <property type="entry name" value="Spore Coat Polysaccharide Biosynthesis Protein SpsA, Chain A"/>
    <property type="match status" value="1"/>
</dbReference>
<keyword evidence="3" id="KW-0812">Transmembrane</keyword>
<dbReference type="GO" id="GO:0016020">
    <property type="term" value="C:membrane"/>
    <property type="evidence" value="ECO:0007669"/>
    <property type="project" value="InterPro"/>
</dbReference>
<keyword evidence="3" id="KW-1133">Transmembrane helix</keyword>
<keyword evidence="2" id="KW-0808">Transferase</keyword>
<dbReference type="AlphaFoldDB" id="A0A9W8EAW9"/>
<dbReference type="PANTHER" id="PTHR31121">
    <property type="entry name" value="ALPHA-1,2 MANNOSYLTRANSFERASE KTR1"/>
    <property type="match status" value="1"/>
</dbReference>
<evidence type="ECO:0000313" key="4">
    <source>
        <dbReference type="EMBL" id="KAJ1974477.1"/>
    </source>
</evidence>
<dbReference type="SUPFAM" id="SSF53448">
    <property type="entry name" value="Nucleotide-diphospho-sugar transferases"/>
    <property type="match status" value="1"/>
</dbReference>
<keyword evidence="3" id="KW-0472">Membrane</keyword>
<gene>
    <name evidence="4" type="ORF">H4R34_004702</name>
</gene>
<dbReference type="OrthoDB" id="439943at2759"/>
<accession>A0A9W8EAW9</accession>
<evidence type="ECO:0000256" key="2">
    <source>
        <dbReference type="ARBA" id="ARBA00022679"/>
    </source>
</evidence>
<dbReference type="GO" id="GO:0000032">
    <property type="term" value="P:cell wall mannoprotein biosynthetic process"/>
    <property type="evidence" value="ECO:0007669"/>
    <property type="project" value="TreeGrafter"/>
</dbReference>
<dbReference type="InterPro" id="IPR002685">
    <property type="entry name" value="Glyco_trans_15"/>
</dbReference>
<name>A0A9W8EAW9_9FUNG</name>
<evidence type="ECO:0000256" key="3">
    <source>
        <dbReference type="SAM" id="Phobius"/>
    </source>
</evidence>
<dbReference type="Pfam" id="PF01793">
    <property type="entry name" value="Glyco_transf_15"/>
    <property type="match status" value="1"/>
</dbReference>
<evidence type="ECO:0000313" key="5">
    <source>
        <dbReference type="Proteomes" id="UP001151582"/>
    </source>
</evidence>
<dbReference type="FunFam" id="3.90.550.10:FF:000051">
    <property type="entry name" value="Alpha-1,2-mannosyltransferase (Ktr4)"/>
    <property type="match status" value="1"/>
</dbReference>
<dbReference type="InterPro" id="IPR029044">
    <property type="entry name" value="Nucleotide-diphossugar_trans"/>
</dbReference>
<comment type="caution">
    <text evidence="4">The sequence shown here is derived from an EMBL/GenBank/DDBJ whole genome shotgun (WGS) entry which is preliminary data.</text>
</comment>
<dbReference type="Proteomes" id="UP001151582">
    <property type="component" value="Unassembled WGS sequence"/>
</dbReference>
<proteinExistence type="inferred from homology"/>